<gene>
    <name evidence="2" type="ORF">SEA_BRATAYLOR_34</name>
</gene>
<evidence type="ECO:0000256" key="1">
    <source>
        <dbReference type="SAM" id="MobiDB-lite"/>
    </source>
</evidence>
<sequence length="174" mass="18348">MSELSVTIKYDKGHDATWAVFRGSPDEIRSDIASYFGFQREAIAELTLSELVVHATDLAHGKGNAARFLGGVVLPSQSAVAETEAAKTAASNEDPWAVAGSPQANSAWANPAAAQQAPASEPKADDPNAWIMGEIESQTTVDGLKRLWASNQSFFADASVMAAWKAKGKALSAK</sequence>
<name>A0A1C9LWX4_9CAUD</name>
<accession>A0A1C9LWX4</accession>
<evidence type="ECO:0000313" key="3">
    <source>
        <dbReference type="Proteomes" id="UP000224586"/>
    </source>
</evidence>
<dbReference type="Proteomes" id="UP000224586">
    <property type="component" value="Segment"/>
</dbReference>
<reference evidence="2 3" key="1">
    <citation type="submission" date="2016-07" db="EMBL/GenBank/DDBJ databases">
        <authorList>
            <person name="Taylor B.D."/>
            <person name="La K.T."/>
            <person name="Leatherman A.T."/>
            <person name="Nguyen L.K."/>
            <person name="Van De Walle M.R."/>
            <person name="Nayek S."/>
            <person name="Hughes L.E."/>
            <person name="Garlena R.A."/>
            <person name="Russell D.A."/>
            <person name="Pope W.H."/>
            <person name="Jacobs-Sera D."/>
            <person name="Hendrix R.W."/>
            <person name="Hatfull G.F."/>
        </authorList>
    </citation>
    <scope>NUCLEOTIDE SEQUENCE [LARGE SCALE GENOMIC DNA]</scope>
</reference>
<protein>
    <submittedName>
        <fullName evidence="2">Uncharacterized protein</fullName>
    </submittedName>
</protein>
<feature type="region of interest" description="Disordered" evidence="1">
    <location>
        <begin position="85"/>
        <end position="127"/>
    </location>
</feature>
<feature type="compositionally biased region" description="Low complexity" evidence="1">
    <location>
        <begin position="101"/>
        <end position="120"/>
    </location>
</feature>
<proteinExistence type="predicted"/>
<organism evidence="2 3">
    <name type="scientific">Streptomyces phage Brataylor</name>
    <dbReference type="NCBI Taxonomy" id="1873994"/>
    <lineage>
        <taxon>Viruses</taxon>
        <taxon>Duplodnaviria</taxon>
        <taxon>Heunggongvirae</taxon>
        <taxon>Uroviricota</taxon>
        <taxon>Caudoviricetes</taxon>
        <taxon>Arquatrovirinae</taxon>
        <taxon>Likavirus</taxon>
        <taxon>Likavirus danzina</taxon>
    </lineage>
</organism>
<evidence type="ECO:0000313" key="2">
    <source>
        <dbReference type="EMBL" id="AOQ27082.1"/>
    </source>
</evidence>
<dbReference type="EMBL" id="KX507345">
    <property type="protein sequence ID" value="AOQ27082.1"/>
    <property type="molecule type" value="Genomic_DNA"/>
</dbReference>